<dbReference type="GO" id="GO:0016034">
    <property type="term" value="F:maleylacetoacetate isomerase activity"/>
    <property type="evidence" value="ECO:0007669"/>
    <property type="project" value="TreeGrafter"/>
</dbReference>
<dbReference type="FunFam" id="3.40.30.10:FF:000100">
    <property type="entry name" value="Glutathione S-transferase Z1"/>
    <property type="match status" value="1"/>
</dbReference>
<keyword evidence="3" id="KW-0808">Transferase</keyword>
<dbReference type="PROSITE" id="PS50404">
    <property type="entry name" value="GST_NTER"/>
    <property type="match status" value="1"/>
</dbReference>
<dbReference type="InterPro" id="IPR012337">
    <property type="entry name" value="RNaseH-like_sf"/>
</dbReference>
<dbReference type="GO" id="GO:0006559">
    <property type="term" value="P:L-phenylalanine catabolic process"/>
    <property type="evidence" value="ECO:0007669"/>
    <property type="project" value="TreeGrafter"/>
</dbReference>
<feature type="region of interest" description="Disordered" evidence="5">
    <location>
        <begin position="1"/>
        <end position="52"/>
    </location>
</feature>
<evidence type="ECO:0000256" key="4">
    <source>
        <dbReference type="ARBA" id="ARBA00047960"/>
    </source>
</evidence>
<keyword evidence="10" id="KW-1185">Reference proteome</keyword>
<comment type="catalytic activity">
    <reaction evidence="4">
        <text>RX + glutathione = an S-substituted glutathione + a halide anion + H(+)</text>
        <dbReference type="Rhea" id="RHEA:16437"/>
        <dbReference type="ChEBI" id="CHEBI:15378"/>
        <dbReference type="ChEBI" id="CHEBI:16042"/>
        <dbReference type="ChEBI" id="CHEBI:17792"/>
        <dbReference type="ChEBI" id="CHEBI:57925"/>
        <dbReference type="ChEBI" id="CHEBI:90779"/>
        <dbReference type="EC" id="2.5.1.18"/>
    </reaction>
</comment>
<dbReference type="SFLD" id="SFLDS00019">
    <property type="entry name" value="Glutathione_Transferase_(cytos"/>
    <property type="match status" value="1"/>
</dbReference>
<comment type="caution">
    <text evidence="9">The sequence shown here is derived from an EMBL/GenBank/DDBJ whole genome shotgun (WGS) entry which is preliminary data.</text>
</comment>
<dbReference type="CDD" id="cd03042">
    <property type="entry name" value="GST_N_Zeta"/>
    <property type="match status" value="1"/>
</dbReference>
<dbReference type="InterPro" id="IPR005955">
    <property type="entry name" value="GST_Zeta"/>
</dbReference>
<dbReference type="AlphaFoldDB" id="A0AAN9E736"/>
<organism evidence="9 10">
    <name type="scientific">Crotalaria pallida</name>
    <name type="common">Smooth rattlebox</name>
    <name type="synonym">Crotalaria striata</name>
    <dbReference type="NCBI Taxonomy" id="3830"/>
    <lineage>
        <taxon>Eukaryota</taxon>
        <taxon>Viridiplantae</taxon>
        <taxon>Streptophyta</taxon>
        <taxon>Embryophyta</taxon>
        <taxon>Tracheophyta</taxon>
        <taxon>Spermatophyta</taxon>
        <taxon>Magnoliopsida</taxon>
        <taxon>eudicotyledons</taxon>
        <taxon>Gunneridae</taxon>
        <taxon>Pentapetalae</taxon>
        <taxon>rosids</taxon>
        <taxon>fabids</taxon>
        <taxon>Fabales</taxon>
        <taxon>Fabaceae</taxon>
        <taxon>Papilionoideae</taxon>
        <taxon>50 kb inversion clade</taxon>
        <taxon>genistoids sensu lato</taxon>
        <taxon>core genistoids</taxon>
        <taxon>Crotalarieae</taxon>
        <taxon>Crotalaria</taxon>
    </lineage>
</organism>
<dbReference type="GO" id="GO:0005737">
    <property type="term" value="C:cytoplasm"/>
    <property type="evidence" value="ECO:0007669"/>
    <property type="project" value="InterPro"/>
</dbReference>
<evidence type="ECO:0000313" key="9">
    <source>
        <dbReference type="EMBL" id="KAK7247296.1"/>
    </source>
</evidence>
<dbReference type="PROSITE" id="PS50405">
    <property type="entry name" value="GST_CTER"/>
    <property type="match status" value="1"/>
</dbReference>
<dbReference type="CDD" id="cd06222">
    <property type="entry name" value="RNase_H_like"/>
    <property type="match status" value="1"/>
</dbReference>
<accession>A0AAN9E736</accession>
<evidence type="ECO:0000256" key="2">
    <source>
        <dbReference type="ARBA" id="ARBA00012452"/>
    </source>
</evidence>
<name>A0AAN9E736_CROPI</name>
<dbReference type="GO" id="GO:0009407">
    <property type="term" value="P:toxin catabolic process"/>
    <property type="evidence" value="ECO:0007669"/>
    <property type="project" value="UniProtKB-ARBA"/>
</dbReference>
<dbReference type="Pfam" id="PF13409">
    <property type="entry name" value="GST_N_2"/>
    <property type="match status" value="1"/>
</dbReference>
<dbReference type="InterPro" id="IPR036249">
    <property type="entry name" value="Thioredoxin-like_sf"/>
</dbReference>
<evidence type="ECO:0000256" key="5">
    <source>
        <dbReference type="SAM" id="MobiDB-lite"/>
    </source>
</evidence>
<comment type="similarity">
    <text evidence="1">Belongs to the GST superfamily. Zeta family.</text>
</comment>
<dbReference type="SUPFAM" id="SSF47616">
    <property type="entry name" value="GST C-terminal domain-like"/>
    <property type="match status" value="1"/>
</dbReference>
<dbReference type="Proteomes" id="UP001372338">
    <property type="component" value="Unassembled WGS sequence"/>
</dbReference>
<sequence length="539" mass="59665">MSSARVSEKSSEEEDLLDRSKKKPKGSSHVYSGASSLPVSYEDVVEEPKEIQNTPLVKSFAQVLEGRSEEVSVDHDGRPPNYPEYKDYDIQDFSGITVVEKLLGKYECRDMGSSSVPKVLTRNMHVTSSMHHVNSVGGFPSSSRGAPSVLNETRLFNVDDFDQPHFTRPPDANPERTGCDAVWSKVVSCKYAQQNYSLVSVRANSSSSSLWRCICSIWPSMVISILRGCLQSLGRVCLNTDGAAKANNGGAGCGGVIRNDDGGWLGGFAVNLGECSAYVTELWGVFHGLKVAQSKGYTDVELQIDSKSVACALQAEEKKGRPVDELKLYSYWWSSCAFRVRIVLNLKSLHHHYIPVNVIKGEQFHPEFKKLNPVGYVPVLVDGPVVLADSFAIIMYLEDKYPEKHPLLPPPSDIPLRALNLQVASIVSSSIQPLQNLNVLNYIEDKLGSHETLPWIQSVVRKGFSALEELLKDRAGKYATGDQLYLADVFLAPQLYASFTNYKIHTDEFPTLSRLYATYIEIPAIRDALPDNQPDAEHS</sequence>
<dbReference type="GO" id="GO:0003676">
    <property type="term" value="F:nucleic acid binding"/>
    <property type="evidence" value="ECO:0007669"/>
    <property type="project" value="InterPro"/>
</dbReference>
<dbReference type="SUPFAM" id="SSF52833">
    <property type="entry name" value="Thioredoxin-like"/>
    <property type="match status" value="1"/>
</dbReference>
<dbReference type="NCBIfam" id="TIGR01262">
    <property type="entry name" value="maiA"/>
    <property type="match status" value="1"/>
</dbReference>
<reference evidence="9 10" key="1">
    <citation type="submission" date="2024-01" db="EMBL/GenBank/DDBJ databases">
        <title>The genomes of 5 underutilized Papilionoideae crops provide insights into root nodulation and disease resistanc.</title>
        <authorList>
            <person name="Yuan L."/>
        </authorList>
    </citation>
    <scope>NUCLEOTIDE SEQUENCE [LARGE SCALE GENOMIC DNA]</scope>
    <source>
        <strain evidence="9">ZHUSHIDOU_FW_LH</strain>
        <tissue evidence="9">Leaf</tissue>
    </source>
</reference>
<dbReference type="Gene3D" id="3.40.30.10">
    <property type="entry name" value="Glutaredoxin"/>
    <property type="match status" value="1"/>
</dbReference>
<dbReference type="InterPro" id="IPR010987">
    <property type="entry name" value="Glutathione-S-Trfase_C-like"/>
</dbReference>
<protein>
    <recommendedName>
        <fullName evidence="2">glutathione transferase</fullName>
        <ecNumber evidence="2">2.5.1.18</ecNumber>
    </recommendedName>
</protein>
<dbReference type="Pfam" id="PF14497">
    <property type="entry name" value="GST_C_3"/>
    <property type="match status" value="1"/>
</dbReference>
<feature type="compositionally biased region" description="Basic and acidic residues" evidence="5">
    <location>
        <begin position="1"/>
        <end position="10"/>
    </location>
</feature>
<dbReference type="EC" id="2.5.1.18" evidence="2"/>
<feature type="region of interest" description="Disordered" evidence="5">
    <location>
        <begin position="67"/>
        <end position="86"/>
    </location>
</feature>
<dbReference type="InterPro" id="IPR036282">
    <property type="entry name" value="Glutathione-S-Trfase_C_sf"/>
</dbReference>
<dbReference type="PROSITE" id="PS50879">
    <property type="entry name" value="RNASE_H_1"/>
    <property type="match status" value="1"/>
</dbReference>
<dbReference type="InterPro" id="IPR044730">
    <property type="entry name" value="RNase_H-like_dom_plant"/>
</dbReference>
<dbReference type="SFLD" id="SFLDG00358">
    <property type="entry name" value="Main_(cytGST)"/>
    <property type="match status" value="1"/>
</dbReference>
<dbReference type="InterPro" id="IPR004046">
    <property type="entry name" value="GST_C"/>
</dbReference>
<dbReference type="InterPro" id="IPR004045">
    <property type="entry name" value="Glutathione_S-Trfase_N"/>
</dbReference>
<evidence type="ECO:0000259" key="6">
    <source>
        <dbReference type="PROSITE" id="PS50404"/>
    </source>
</evidence>
<feature type="domain" description="GST C-terminal" evidence="7">
    <location>
        <begin position="413"/>
        <end position="538"/>
    </location>
</feature>
<feature type="compositionally biased region" description="Polar residues" evidence="5">
    <location>
        <begin position="29"/>
        <end position="38"/>
    </location>
</feature>
<dbReference type="GO" id="GO:0004523">
    <property type="term" value="F:RNA-DNA hybrid ribonuclease activity"/>
    <property type="evidence" value="ECO:0007669"/>
    <property type="project" value="InterPro"/>
</dbReference>
<dbReference type="FunFam" id="1.20.1050.10:FF:000017">
    <property type="entry name" value="Maleylacetoacetate isomerase"/>
    <property type="match status" value="1"/>
</dbReference>
<evidence type="ECO:0000313" key="10">
    <source>
        <dbReference type="Proteomes" id="UP001372338"/>
    </source>
</evidence>
<feature type="domain" description="RNase H type-1" evidence="8">
    <location>
        <begin position="232"/>
        <end position="380"/>
    </location>
</feature>
<dbReference type="InterPro" id="IPR034330">
    <property type="entry name" value="GST_Zeta_C"/>
</dbReference>
<dbReference type="CDD" id="cd03191">
    <property type="entry name" value="GST_C_Zeta"/>
    <property type="match status" value="1"/>
</dbReference>
<evidence type="ECO:0000256" key="1">
    <source>
        <dbReference type="ARBA" id="ARBA00010007"/>
    </source>
</evidence>
<feature type="domain" description="GST N-terminal" evidence="6">
    <location>
        <begin position="324"/>
        <end position="405"/>
    </location>
</feature>
<dbReference type="SUPFAM" id="SSF53098">
    <property type="entry name" value="Ribonuclease H-like"/>
    <property type="match status" value="1"/>
</dbReference>
<dbReference type="PANTHER" id="PTHR42673:SF4">
    <property type="entry name" value="MALEYLACETOACETATE ISOMERASE"/>
    <property type="match status" value="1"/>
</dbReference>
<proteinExistence type="inferred from homology"/>
<evidence type="ECO:0000256" key="3">
    <source>
        <dbReference type="ARBA" id="ARBA00022679"/>
    </source>
</evidence>
<dbReference type="InterPro" id="IPR034333">
    <property type="entry name" value="GST_Zeta_N"/>
</dbReference>
<dbReference type="GO" id="GO:0006749">
    <property type="term" value="P:glutathione metabolic process"/>
    <property type="evidence" value="ECO:0007669"/>
    <property type="project" value="TreeGrafter"/>
</dbReference>
<dbReference type="PANTHER" id="PTHR42673">
    <property type="entry name" value="MALEYLACETOACETATE ISOMERASE"/>
    <property type="match status" value="1"/>
</dbReference>
<dbReference type="Gene3D" id="1.20.1050.10">
    <property type="match status" value="1"/>
</dbReference>
<dbReference type="InterPro" id="IPR002156">
    <property type="entry name" value="RNaseH_domain"/>
</dbReference>
<gene>
    <name evidence="9" type="ORF">RIF29_42177</name>
</gene>
<dbReference type="InterPro" id="IPR040079">
    <property type="entry name" value="Glutathione_S-Trfase"/>
</dbReference>
<evidence type="ECO:0000259" key="7">
    <source>
        <dbReference type="PROSITE" id="PS50405"/>
    </source>
</evidence>
<dbReference type="EMBL" id="JAYWIO010000008">
    <property type="protein sequence ID" value="KAK7247296.1"/>
    <property type="molecule type" value="Genomic_DNA"/>
</dbReference>
<evidence type="ECO:0000259" key="8">
    <source>
        <dbReference type="PROSITE" id="PS50879"/>
    </source>
</evidence>
<dbReference type="GO" id="GO:0004364">
    <property type="term" value="F:glutathione transferase activity"/>
    <property type="evidence" value="ECO:0007669"/>
    <property type="project" value="UniProtKB-EC"/>
</dbReference>